<keyword evidence="2" id="KW-1185">Reference proteome</keyword>
<sequence>MASIHVQFEDESEQRVVAVFGSEQQSDVYPNQAVIETTDLRYIEFYESFPVFMRATLPAP</sequence>
<comment type="caution">
    <text evidence="1">The sequence shown here is derived from an EMBL/GenBank/DDBJ whole genome shotgun (WGS) entry which is preliminary data.</text>
</comment>
<evidence type="ECO:0000313" key="2">
    <source>
        <dbReference type="Proteomes" id="UP001260715"/>
    </source>
</evidence>
<gene>
    <name evidence="1" type="ORF">J2W50_002017</name>
</gene>
<organism evidence="1 2">
    <name type="scientific">Herbaspirillum frisingense</name>
    <dbReference type="NCBI Taxonomy" id="92645"/>
    <lineage>
        <taxon>Bacteria</taxon>
        <taxon>Pseudomonadati</taxon>
        <taxon>Pseudomonadota</taxon>
        <taxon>Betaproteobacteria</taxon>
        <taxon>Burkholderiales</taxon>
        <taxon>Oxalobacteraceae</taxon>
        <taxon>Herbaspirillum</taxon>
    </lineage>
</organism>
<name>A0ABU1PDB0_9BURK</name>
<reference evidence="1 2" key="1">
    <citation type="submission" date="2023-07" db="EMBL/GenBank/DDBJ databases">
        <title>Sorghum-associated microbial communities from plants grown in Nebraska, USA.</title>
        <authorList>
            <person name="Schachtman D."/>
        </authorList>
    </citation>
    <scope>NUCLEOTIDE SEQUENCE [LARGE SCALE GENOMIC DNA]</scope>
    <source>
        <strain evidence="1 2">596</strain>
    </source>
</reference>
<evidence type="ECO:0000313" key="1">
    <source>
        <dbReference type="EMBL" id="MDR6583819.1"/>
    </source>
</evidence>
<dbReference type="Proteomes" id="UP001260715">
    <property type="component" value="Unassembled WGS sequence"/>
</dbReference>
<protein>
    <submittedName>
        <fullName evidence="1">Uncharacterized protein</fullName>
    </submittedName>
</protein>
<proteinExistence type="predicted"/>
<accession>A0ABU1PDB0</accession>
<dbReference type="EMBL" id="JAVDSJ010000002">
    <property type="protein sequence ID" value="MDR6583819.1"/>
    <property type="molecule type" value="Genomic_DNA"/>
</dbReference>